<sequence>MSGTSQEHKAPDSATVHKRRSGWSRFRRGLLVVLGIFVLLVVVLWCFLPRIAEKVLISMIEEAGLEKNTFQVREIGWKSAVIEEVDFADGVWSLSAERVTVDYDALDLLKGRVDQISLEGARCVIDFTPGESSAEVISDEPSSEPQQQETASTPIIHQLPAMVERLGEIQAKQVHLTIQQAERSDQMQWDLSVKAVSDRETAVALASDDFQLKVHLETDQEITDLVLELTEVAPQRFLQSLETLLDLDDGLLPQGMAVGGAALSGGLRFDGDRMEPLHLAGTLSQIDYDGGDQPVLLEIEKAQIQLTQQSDGSGHVLLAGGLDAVAMPLDPSAGFVLGQAKPTDAKWQARIEWGVEQPVLSCEIENLQLRGRYNERLVELDAITLRLEKKGESLTVAGSMVNNGTKLPVHYHHRMTDEERWVLDGEMVLGPVAHAKPMPLLSAITDLFDDCTLTGSSLSTFKFKMGAFLPFEGVLCTTLEDVSVLDRDDLIKVEGLRGVWDLHLVPLSDTDPSQSDPSYYTLDFSADHFHLNSEESLGFNLDHIGDEPWKVRGKGKFSGEPAVLDAVLSGLNLHAESDGEEMDLTDTDVQLRMEGDTLTATGATMLKDNRVPFSYRHEKSNEGDAWKLAGVLQIKAAELKNPIDNAAILIDAMKDKSLTGRVAMKLDFTKGSDEDFDGVLTADIEDGTLKFTTEDGPVIEGIKGGVRLTSMKTKQTAGFHRVTATKMTAFDMTMTNLRADYHLLPNGDIQLRNVATQALGGNVWLDPFVLPDGDANYQFKVRMKKIDIAQMVKLFPEFNGKISGRIDGLLPMQCIDGEFMPQRGGMYLTPGSNATLRYDAGNKFSAGLDPKGREYQQMKMVEDSLQNLELRVLSIRLFDPRDVDKAVVLRLEGRAPTVEGSPPIILNINGFQPDDDTVDFFDLLLKHRDKLNFGL</sequence>
<reference evidence="2" key="1">
    <citation type="submission" date="2021-01" db="EMBL/GenBank/DDBJ databases">
        <title>Modified the classification status of verrucomicrobia.</title>
        <authorList>
            <person name="Feng X."/>
        </authorList>
    </citation>
    <scope>NUCLEOTIDE SEQUENCE</scope>
    <source>
        <strain evidence="2">5K15</strain>
    </source>
</reference>
<gene>
    <name evidence="2" type="ORF">JIN83_09325</name>
</gene>
<proteinExistence type="predicted"/>
<comment type="caution">
    <text evidence="2">The sequence shown here is derived from an EMBL/GenBank/DDBJ whole genome shotgun (WGS) entry which is preliminary data.</text>
</comment>
<dbReference type="EMBL" id="JAENIG010000005">
    <property type="protein sequence ID" value="MBK1855158.1"/>
    <property type="molecule type" value="Genomic_DNA"/>
</dbReference>
<keyword evidence="1" id="KW-0812">Transmembrane</keyword>
<organism evidence="2 3">
    <name type="scientific">Oceaniferula flava</name>
    <dbReference type="NCBI Taxonomy" id="2800421"/>
    <lineage>
        <taxon>Bacteria</taxon>
        <taxon>Pseudomonadati</taxon>
        <taxon>Verrucomicrobiota</taxon>
        <taxon>Verrucomicrobiia</taxon>
        <taxon>Verrucomicrobiales</taxon>
        <taxon>Verrucomicrobiaceae</taxon>
        <taxon>Oceaniferula</taxon>
    </lineage>
</organism>
<evidence type="ECO:0000256" key="1">
    <source>
        <dbReference type="SAM" id="Phobius"/>
    </source>
</evidence>
<feature type="transmembrane region" description="Helical" evidence="1">
    <location>
        <begin position="29"/>
        <end position="52"/>
    </location>
</feature>
<evidence type="ECO:0000313" key="3">
    <source>
        <dbReference type="Proteomes" id="UP000634206"/>
    </source>
</evidence>
<keyword evidence="1" id="KW-1133">Transmembrane helix</keyword>
<evidence type="ECO:0000313" key="2">
    <source>
        <dbReference type="EMBL" id="MBK1855158.1"/>
    </source>
</evidence>
<dbReference type="AlphaFoldDB" id="A0AAE2SC51"/>
<dbReference type="InterPro" id="IPR021730">
    <property type="entry name" value="YdbH"/>
</dbReference>
<dbReference type="Pfam" id="PF11739">
    <property type="entry name" value="YdbH-like"/>
    <property type="match status" value="1"/>
</dbReference>
<keyword evidence="3" id="KW-1185">Reference proteome</keyword>
<name>A0AAE2SC51_9BACT</name>
<accession>A0AAE2SC51</accession>
<protein>
    <submittedName>
        <fullName evidence="2">YdbH domain-containing protein</fullName>
    </submittedName>
</protein>
<dbReference type="Proteomes" id="UP000634206">
    <property type="component" value="Unassembled WGS sequence"/>
</dbReference>
<keyword evidence="1" id="KW-0472">Membrane</keyword>
<dbReference type="RefSeq" id="WP_309489769.1">
    <property type="nucleotide sequence ID" value="NZ_JAENIG010000005.1"/>
</dbReference>